<accession>A0AAV2QX85</accession>
<feature type="domain" description="Myosin tail" evidence="3">
    <location>
        <begin position="3"/>
        <end position="300"/>
    </location>
</feature>
<dbReference type="SUPFAM" id="SSF90257">
    <property type="entry name" value="Myosin rod fragments"/>
    <property type="match status" value="1"/>
</dbReference>
<sequence length="302" mass="34319">ENSLSRKENEVGALGAKIDDEALGTARTGKQAKELLARIEELEDDLKAEASARAKAEKSKQCLARDLEEIGDRLDEAGGLTAAQVEMNKKREAEFAKLRKDLEENNLQHEANLGTLRKKHNDAIEEMSEQIDYLNKMKARSEKDKESMRRDTDDAKSALDALANDKVAAEKTSKQIKFNLEELNARLDEVNHTLNEFDATKKRLVAENADLVRQLDEAENQMGVLSKMKLSLTNQYEDARRMADDESRERATLVGKFRNLEHDIQTLREQLDEESEGKADIHRQLSKANADIQMYRAQYESE</sequence>
<dbReference type="InterPro" id="IPR002928">
    <property type="entry name" value="Myosin_tail"/>
</dbReference>
<gene>
    <name evidence="4" type="ORF">MNOR_LOCUS17922</name>
</gene>
<organism evidence="4 5">
    <name type="scientific">Meganyctiphanes norvegica</name>
    <name type="common">Northern krill</name>
    <name type="synonym">Thysanopoda norvegica</name>
    <dbReference type="NCBI Taxonomy" id="48144"/>
    <lineage>
        <taxon>Eukaryota</taxon>
        <taxon>Metazoa</taxon>
        <taxon>Ecdysozoa</taxon>
        <taxon>Arthropoda</taxon>
        <taxon>Crustacea</taxon>
        <taxon>Multicrustacea</taxon>
        <taxon>Malacostraca</taxon>
        <taxon>Eumalacostraca</taxon>
        <taxon>Eucarida</taxon>
        <taxon>Euphausiacea</taxon>
        <taxon>Euphausiidae</taxon>
        <taxon>Meganyctiphanes</taxon>
    </lineage>
</organism>
<protein>
    <recommendedName>
        <fullName evidence="3">Myosin tail domain-containing protein</fullName>
    </recommendedName>
</protein>
<feature type="non-terminal residue" evidence="4">
    <location>
        <position position="302"/>
    </location>
</feature>
<dbReference type="GO" id="GO:0032982">
    <property type="term" value="C:myosin filament"/>
    <property type="evidence" value="ECO:0007669"/>
    <property type="project" value="TreeGrafter"/>
</dbReference>
<comment type="caution">
    <text evidence="4">The sequence shown here is derived from an EMBL/GenBank/DDBJ whole genome shotgun (WGS) entry which is preliminary data.</text>
</comment>
<dbReference type="GO" id="GO:0016460">
    <property type="term" value="C:myosin II complex"/>
    <property type="evidence" value="ECO:0007669"/>
    <property type="project" value="TreeGrafter"/>
</dbReference>
<feature type="coiled-coil region" evidence="2">
    <location>
        <begin position="88"/>
        <end position="144"/>
    </location>
</feature>
<dbReference type="GO" id="GO:0051015">
    <property type="term" value="F:actin filament binding"/>
    <property type="evidence" value="ECO:0007669"/>
    <property type="project" value="TreeGrafter"/>
</dbReference>
<reference evidence="4 5" key="1">
    <citation type="submission" date="2024-05" db="EMBL/GenBank/DDBJ databases">
        <authorList>
            <person name="Wallberg A."/>
        </authorList>
    </citation>
    <scope>NUCLEOTIDE SEQUENCE [LARGE SCALE GENOMIC DNA]</scope>
</reference>
<dbReference type="PANTHER" id="PTHR45615">
    <property type="entry name" value="MYOSIN HEAVY CHAIN, NON-MUSCLE"/>
    <property type="match status" value="1"/>
</dbReference>
<dbReference type="Proteomes" id="UP001497623">
    <property type="component" value="Unassembled WGS sequence"/>
</dbReference>
<dbReference type="AlphaFoldDB" id="A0AAV2QX85"/>
<dbReference type="GO" id="GO:0000146">
    <property type="term" value="F:microfilament motor activity"/>
    <property type="evidence" value="ECO:0007669"/>
    <property type="project" value="TreeGrafter"/>
</dbReference>
<feature type="coiled-coil region" evidence="2">
    <location>
        <begin position="173"/>
        <end position="277"/>
    </location>
</feature>
<keyword evidence="1 2" id="KW-0175">Coiled coil</keyword>
<evidence type="ECO:0000256" key="1">
    <source>
        <dbReference type="ARBA" id="ARBA00023054"/>
    </source>
</evidence>
<feature type="coiled-coil region" evidence="2">
    <location>
        <begin position="25"/>
        <end position="59"/>
    </location>
</feature>
<dbReference type="Gene3D" id="1.20.5.340">
    <property type="match status" value="2"/>
</dbReference>
<dbReference type="Pfam" id="PF01576">
    <property type="entry name" value="Myosin_tail_1"/>
    <property type="match status" value="1"/>
</dbReference>
<proteinExistence type="predicted"/>
<evidence type="ECO:0000313" key="4">
    <source>
        <dbReference type="EMBL" id="CAL4105009.1"/>
    </source>
</evidence>
<evidence type="ECO:0000256" key="2">
    <source>
        <dbReference type="SAM" id="Coils"/>
    </source>
</evidence>
<evidence type="ECO:0000313" key="5">
    <source>
        <dbReference type="Proteomes" id="UP001497623"/>
    </source>
</evidence>
<feature type="non-terminal residue" evidence="4">
    <location>
        <position position="1"/>
    </location>
</feature>
<dbReference type="EMBL" id="CAXKWB010012574">
    <property type="protein sequence ID" value="CAL4105009.1"/>
    <property type="molecule type" value="Genomic_DNA"/>
</dbReference>
<evidence type="ECO:0000259" key="3">
    <source>
        <dbReference type="Pfam" id="PF01576"/>
    </source>
</evidence>
<dbReference type="PANTHER" id="PTHR45615:SF27">
    <property type="entry name" value="MYOSIN HEAVY CHAIN, MUSCLE"/>
    <property type="match status" value="1"/>
</dbReference>
<keyword evidence="5" id="KW-1185">Reference proteome</keyword>
<name>A0AAV2QX85_MEGNR</name>
<dbReference type="GO" id="GO:0005737">
    <property type="term" value="C:cytoplasm"/>
    <property type="evidence" value="ECO:0007669"/>
    <property type="project" value="TreeGrafter"/>
</dbReference>